<keyword evidence="2" id="KW-0472">Membrane</keyword>
<accession>A0A847TCW3</accession>
<gene>
    <name evidence="4" type="ORF">FQA18_03190</name>
    <name evidence="3" type="ORF">GOC85_13230</name>
</gene>
<dbReference type="RefSeq" id="WP_006601152.1">
    <property type="nucleotide sequence ID" value="NZ_CP104741.1"/>
</dbReference>
<evidence type="ECO:0000256" key="1">
    <source>
        <dbReference type="SAM" id="MobiDB-lite"/>
    </source>
</evidence>
<dbReference type="PANTHER" id="PTHR35519:SF2">
    <property type="entry name" value="PH DOMAIN PROTEIN"/>
    <property type="match status" value="1"/>
</dbReference>
<feature type="compositionally biased region" description="Polar residues" evidence="1">
    <location>
        <begin position="1"/>
        <end position="11"/>
    </location>
</feature>
<proteinExistence type="predicted"/>
<dbReference type="Proteomes" id="UP000320212">
    <property type="component" value="Unassembled WGS sequence"/>
</dbReference>
<dbReference type="InterPro" id="IPR025187">
    <property type="entry name" value="DUF4112"/>
</dbReference>
<feature type="compositionally biased region" description="Acidic residues" evidence="1">
    <location>
        <begin position="14"/>
        <end position="30"/>
    </location>
</feature>
<evidence type="ECO:0000313" key="3">
    <source>
        <dbReference type="EMBL" id="NLV03532.1"/>
    </source>
</evidence>
<dbReference type="PANTHER" id="PTHR35519">
    <property type="entry name" value="MEMBRANE PROTEINS"/>
    <property type="match status" value="1"/>
</dbReference>
<comment type="caution">
    <text evidence="4">The sequence shown here is derived from an EMBL/GenBank/DDBJ whole genome shotgun (WGS) entry which is preliminary data.</text>
</comment>
<protein>
    <submittedName>
        <fullName evidence="4">DUF4112 domain-containing protein</fullName>
    </submittedName>
</protein>
<dbReference type="Pfam" id="PF13430">
    <property type="entry name" value="DUF4112"/>
    <property type="match status" value="1"/>
</dbReference>
<feature type="transmembrane region" description="Helical" evidence="2">
    <location>
        <begin position="164"/>
        <end position="191"/>
    </location>
</feature>
<organism evidence="4 5">
    <name type="scientific">Haloferax volcanii</name>
    <name type="common">Halobacterium volcanii</name>
    <dbReference type="NCBI Taxonomy" id="2246"/>
    <lineage>
        <taxon>Archaea</taxon>
        <taxon>Methanobacteriati</taxon>
        <taxon>Methanobacteriota</taxon>
        <taxon>Stenosarchaea group</taxon>
        <taxon>Halobacteria</taxon>
        <taxon>Halobacteriales</taxon>
        <taxon>Haloferacaceae</taxon>
        <taxon>Haloferax</taxon>
    </lineage>
</organism>
<evidence type="ECO:0000313" key="5">
    <source>
        <dbReference type="Proteomes" id="UP000320212"/>
    </source>
</evidence>
<dbReference type="EMBL" id="VMTR01000010">
    <property type="protein sequence ID" value="TVT96086.1"/>
    <property type="molecule type" value="Genomic_DNA"/>
</dbReference>
<keyword evidence="2" id="KW-0812">Transmembrane</keyword>
<sequence>MNDSSNTPATTASESDDANDGSGDGDEPLEPDAVVEFEATGVTDEETLARLRTVSFYLDEAVEIPGTNYRVGLDPILGLVPGVGDATASALSAYILVEAAMLGVPRATLARMLGNVVLDATVGSIPLVGDVFDAAWKANARNVRLLEARCDDTSPAAAAADRRFLVAAVAAVTLLLVALGAATALVVLWLLGQVGLL</sequence>
<accession>A0A558GED9</accession>
<feature type="region of interest" description="Disordered" evidence="1">
    <location>
        <begin position="1"/>
        <end position="30"/>
    </location>
</feature>
<reference evidence="4 5" key="1">
    <citation type="submission" date="2019-07" db="EMBL/GenBank/DDBJ databases">
        <title>Draft genome sequence of Haloferax volcanii SS0101, isolated from salt farm in Samut Sakhon, Thailand.</title>
        <authorList>
            <person name="Wanthongcharoen S."/>
            <person name="Yamprayoonswat W."/>
            <person name="Ruangsuj P."/>
            <person name="Thongpramul N."/>
            <person name="Jumpathong W."/>
            <person name="Sittihan S."/>
            <person name="Kanjanavas P."/>
            <person name="Yasawong M."/>
        </authorList>
    </citation>
    <scope>NUCLEOTIDE SEQUENCE [LARGE SCALE GENOMIC DNA]</scope>
    <source>
        <strain evidence="4 5">SS0101</strain>
    </source>
</reference>
<reference evidence="3" key="2">
    <citation type="submission" date="2019-12" db="EMBL/GenBank/DDBJ databases">
        <title>Haloferax alexandrinus strain pws11.</title>
        <authorList>
            <person name="Verma D.K."/>
            <person name="Gopal K."/>
            <person name="Prasad E.S."/>
        </authorList>
    </citation>
    <scope>NUCLEOTIDE SEQUENCE</scope>
    <source>
        <strain evidence="3">Pws11</strain>
    </source>
</reference>
<evidence type="ECO:0000313" key="4">
    <source>
        <dbReference type="EMBL" id="TVT96086.1"/>
    </source>
</evidence>
<dbReference type="GeneID" id="79192156"/>
<name>A0A558GED9_HALVO</name>
<dbReference type="Proteomes" id="UP000619835">
    <property type="component" value="Unassembled WGS sequence"/>
</dbReference>
<dbReference type="EMBL" id="WOWC01000001">
    <property type="protein sequence ID" value="NLV03532.1"/>
    <property type="molecule type" value="Genomic_DNA"/>
</dbReference>
<dbReference type="AlphaFoldDB" id="A0A558GED9"/>
<keyword evidence="2" id="KW-1133">Transmembrane helix</keyword>
<evidence type="ECO:0000256" key="2">
    <source>
        <dbReference type="SAM" id="Phobius"/>
    </source>
</evidence>